<dbReference type="Gene3D" id="3.40.50.1460">
    <property type="match status" value="1"/>
</dbReference>
<evidence type="ECO:0000256" key="1">
    <source>
        <dbReference type="SAM" id="Phobius"/>
    </source>
</evidence>
<dbReference type="GO" id="GO:0006508">
    <property type="term" value="P:proteolysis"/>
    <property type="evidence" value="ECO:0007669"/>
    <property type="project" value="InterPro"/>
</dbReference>
<evidence type="ECO:0000313" key="3">
    <source>
        <dbReference type="Proteomes" id="UP000230304"/>
    </source>
</evidence>
<gene>
    <name evidence="2" type="ORF">COS26_01430</name>
</gene>
<name>A0A2M7D810_9BACT</name>
<accession>A0A2M7D810</accession>
<protein>
    <submittedName>
        <fullName evidence="2">Uncharacterized protein</fullName>
    </submittedName>
</protein>
<dbReference type="EMBL" id="PEUA01000032">
    <property type="protein sequence ID" value="PIV42927.1"/>
    <property type="molecule type" value="Genomic_DNA"/>
</dbReference>
<dbReference type="InterPro" id="IPR001096">
    <property type="entry name" value="Peptidase_C13"/>
</dbReference>
<organism evidence="2 3">
    <name type="scientific">Candidatus Nealsonbacteria bacterium CG02_land_8_20_14_3_00_40_11</name>
    <dbReference type="NCBI Taxonomy" id="1974700"/>
    <lineage>
        <taxon>Bacteria</taxon>
        <taxon>Candidatus Nealsoniibacteriota</taxon>
    </lineage>
</organism>
<proteinExistence type="predicted"/>
<keyword evidence="1" id="KW-0472">Membrane</keyword>
<reference evidence="3" key="1">
    <citation type="submission" date="2017-09" db="EMBL/GenBank/DDBJ databases">
        <title>Depth-based differentiation of microbial function through sediment-hosted aquifers and enrichment of novel symbionts in the deep terrestrial subsurface.</title>
        <authorList>
            <person name="Probst A.J."/>
            <person name="Ladd B."/>
            <person name="Jarett J.K."/>
            <person name="Geller-Mcgrath D.E."/>
            <person name="Sieber C.M.K."/>
            <person name="Emerson J.B."/>
            <person name="Anantharaman K."/>
            <person name="Thomas B.C."/>
            <person name="Malmstrom R."/>
            <person name="Stieglmeier M."/>
            <person name="Klingl A."/>
            <person name="Woyke T."/>
            <person name="Ryan C.M."/>
            <person name="Banfield J.F."/>
        </authorList>
    </citation>
    <scope>NUCLEOTIDE SEQUENCE [LARGE SCALE GENOMIC DNA]</scope>
</reference>
<dbReference type="Proteomes" id="UP000230304">
    <property type="component" value="Unassembled WGS sequence"/>
</dbReference>
<keyword evidence="1" id="KW-1133">Transmembrane helix</keyword>
<evidence type="ECO:0000313" key="2">
    <source>
        <dbReference type="EMBL" id="PIV42927.1"/>
    </source>
</evidence>
<feature type="transmembrane region" description="Helical" evidence="1">
    <location>
        <begin position="6"/>
        <end position="25"/>
    </location>
</feature>
<keyword evidence="1" id="KW-0812">Transmembrane</keyword>
<dbReference type="Pfam" id="PF01650">
    <property type="entry name" value="Peptidase_C13"/>
    <property type="match status" value="1"/>
</dbReference>
<dbReference type="GO" id="GO:0008233">
    <property type="term" value="F:peptidase activity"/>
    <property type="evidence" value="ECO:0007669"/>
    <property type="project" value="InterPro"/>
</dbReference>
<sequence length="494" mass="55725">MLSKTLILIIAIILATGVIIIWQHFKFSAEEAKSLPESPEVTKELITEEKVSNEGTEEIIPEEETEGKPIKKEPENACQDECSSVGLKGCSNNNYQICGDYDNDSCLEWSSVIFCPESTNCRRGNCIVINLPKPEVEYWAVLFTTHKNNLEPLILKNILINNGWKGNHIKYLLAEDANRDNLLTSLDWLRVNSDVDDVILYYNSSHGSPSSMELMTYSDLAKEFESIKYGGLAIVINACYSGSAIPYLRGENRVILTSSGEDVPTDWGFHTQFFHALWGFGDTEGNNNDWVSMEETFNFLRPSTSVRPRIQDDYAGELDMTFLNGNFSYLDQYNIIESTSTSVNYTVGAPIKEYTTWIAQSFKPDYPVLTKVMLELYKQDGPDAGALTVSIKKDLSGFDLTSITLKQDVFFSENIPKFYEFDFPDVEVVPDETYFIVIGASDAIYGGGVYLNGYNFRGGENNYLKGGAHKVYYPEWLWPIGEFDLFFATFGKPK</sequence>
<dbReference type="AlphaFoldDB" id="A0A2M7D810"/>
<comment type="caution">
    <text evidence="2">The sequence shown here is derived from an EMBL/GenBank/DDBJ whole genome shotgun (WGS) entry which is preliminary data.</text>
</comment>